<evidence type="ECO:0008006" key="16">
    <source>
        <dbReference type="Google" id="ProtNLM"/>
    </source>
</evidence>
<dbReference type="PRINTS" id="PR00463">
    <property type="entry name" value="EP450I"/>
</dbReference>
<evidence type="ECO:0000256" key="6">
    <source>
        <dbReference type="ARBA" id="ARBA00022692"/>
    </source>
</evidence>
<name>A0ABP1D391_9APHY</name>
<dbReference type="PANTHER" id="PTHR46300">
    <property type="entry name" value="P450, PUTATIVE (EUROFUNG)-RELATED-RELATED"/>
    <property type="match status" value="1"/>
</dbReference>
<evidence type="ECO:0000256" key="8">
    <source>
        <dbReference type="ARBA" id="ARBA00022989"/>
    </source>
</evidence>
<keyword evidence="6" id="KW-0812">Transmembrane</keyword>
<dbReference type="Gene3D" id="1.10.630.10">
    <property type="entry name" value="Cytochrome P450"/>
    <property type="match status" value="1"/>
</dbReference>
<evidence type="ECO:0000313" key="15">
    <source>
        <dbReference type="Proteomes" id="UP001497453"/>
    </source>
</evidence>
<keyword evidence="15" id="KW-1185">Reference proteome</keyword>
<keyword evidence="7 13" id="KW-0479">Metal-binding</keyword>
<dbReference type="Proteomes" id="UP001497453">
    <property type="component" value="Chromosome 2"/>
</dbReference>
<comment type="cofactor">
    <cofactor evidence="1">
        <name>heme</name>
        <dbReference type="ChEBI" id="CHEBI:30413"/>
    </cofactor>
</comment>
<evidence type="ECO:0000256" key="13">
    <source>
        <dbReference type="RuleBase" id="RU000461"/>
    </source>
</evidence>
<comment type="subcellular location">
    <subcellularLocation>
        <location evidence="2">Membrane</location>
        <topology evidence="2">Single-pass membrane protein</topology>
    </subcellularLocation>
</comment>
<dbReference type="InterPro" id="IPR002401">
    <property type="entry name" value="Cyt_P450_E_grp-I"/>
</dbReference>
<gene>
    <name evidence="14" type="ORF">GFSPODELE1_LOCUS4003</name>
</gene>
<evidence type="ECO:0000256" key="10">
    <source>
        <dbReference type="ARBA" id="ARBA00023004"/>
    </source>
</evidence>
<dbReference type="InterPro" id="IPR017972">
    <property type="entry name" value="Cyt_P450_CS"/>
</dbReference>
<evidence type="ECO:0000256" key="3">
    <source>
        <dbReference type="ARBA" id="ARBA00005179"/>
    </source>
</evidence>
<dbReference type="PANTHER" id="PTHR46300:SF7">
    <property type="entry name" value="P450, PUTATIVE (EUROFUNG)-RELATED"/>
    <property type="match status" value="1"/>
</dbReference>
<dbReference type="PRINTS" id="PR00385">
    <property type="entry name" value="P450"/>
</dbReference>
<keyword evidence="8" id="KW-1133">Transmembrane helix</keyword>
<evidence type="ECO:0000313" key="14">
    <source>
        <dbReference type="EMBL" id="CAL1702356.1"/>
    </source>
</evidence>
<dbReference type="InterPro" id="IPR050364">
    <property type="entry name" value="Cytochrome_P450_fung"/>
</dbReference>
<evidence type="ECO:0000256" key="9">
    <source>
        <dbReference type="ARBA" id="ARBA00023002"/>
    </source>
</evidence>
<evidence type="ECO:0000256" key="5">
    <source>
        <dbReference type="ARBA" id="ARBA00022617"/>
    </source>
</evidence>
<sequence length="505" mass="56719">MVSLTFLDFSLAALGVFILHRFFSSKRRQSLPPGPKGLPLIGNVLDMPSSYEWLTFAKWGEQWGDIISVNLPGQHLIILNSAHDAVEMLEKKSNIYSDRPTLLMGGEIVGWNSTLALTRYGERFREYRRYLTRIMGTKSALQSYHNLIEEETSKFLRRLLQTPEHVHKHIRKTAGAIILMMAYGYAVEEDEDPYVNQVDKAVTEFTIVTTPGAFLVDVLPVLRYLPSWFPGAGFQRIASEWREDLRQMADIPYELVKQKMREGAALPSFTSRLLESEKLTREKEFNIKWSAASMYSGGADTTVSAIYSFFLAMTLNPEAQIKAQKEIDVVVGNDRLPTIADRDSLPYVDALLKEVLRYNPIGPLGLPHRVSDDDIYAGYLIPKGSLVFANIWAIAHNPKVYSNPSAFNPDRYLGSNPEPDPREFVFGFGRRICPGLNLADTSVFLSCAMVLSVFDISKVVEDGVVIEPVNECTTGTISHPKEFRCSIKPRSSKAASLILPEAARK</sequence>
<dbReference type="SUPFAM" id="SSF48264">
    <property type="entry name" value="Cytochrome P450"/>
    <property type="match status" value="1"/>
</dbReference>
<evidence type="ECO:0000256" key="7">
    <source>
        <dbReference type="ARBA" id="ARBA00022723"/>
    </source>
</evidence>
<dbReference type="InterPro" id="IPR036396">
    <property type="entry name" value="Cyt_P450_sf"/>
</dbReference>
<evidence type="ECO:0000256" key="11">
    <source>
        <dbReference type="ARBA" id="ARBA00023033"/>
    </source>
</evidence>
<keyword evidence="10 13" id="KW-0408">Iron</keyword>
<protein>
    <recommendedName>
        <fullName evidence="16">Cytochrome P450</fullName>
    </recommendedName>
</protein>
<keyword evidence="9 13" id="KW-0560">Oxidoreductase</keyword>
<keyword evidence="5 13" id="KW-0349">Heme</keyword>
<comment type="similarity">
    <text evidence="4 13">Belongs to the cytochrome P450 family.</text>
</comment>
<proteinExistence type="inferred from homology"/>
<evidence type="ECO:0000256" key="12">
    <source>
        <dbReference type="ARBA" id="ARBA00023136"/>
    </source>
</evidence>
<keyword evidence="11 13" id="KW-0503">Monooxygenase</keyword>
<organism evidence="14 15">
    <name type="scientific">Somion occarium</name>
    <dbReference type="NCBI Taxonomy" id="3059160"/>
    <lineage>
        <taxon>Eukaryota</taxon>
        <taxon>Fungi</taxon>
        <taxon>Dikarya</taxon>
        <taxon>Basidiomycota</taxon>
        <taxon>Agaricomycotina</taxon>
        <taxon>Agaricomycetes</taxon>
        <taxon>Polyporales</taxon>
        <taxon>Cerrenaceae</taxon>
        <taxon>Somion</taxon>
    </lineage>
</organism>
<evidence type="ECO:0000256" key="4">
    <source>
        <dbReference type="ARBA" id="ARBA00010617"/>
    </source>
</evidence>
<comment type="pathway">
    <text evidence="3">Secondary metabolite biosynthesis.</text>
</comment>
<dbReference type="Pfam" id="PF00067">
    <property type="entry name" value="p450"/>
    <property type="match status" value="1"/>
</dbReference>
<keyword evidence="12" id="KW-0472">Membrane</keyword>
<accession>A0ABP1D391</accession>
<dbReference type="EMBL" id="OZ037945">
    <property type="protein sequence ID" value="CAL1702356.1"/>
    <property type="molecule type" value="Genomic_DNA"/>
</dbReference>
<dbReference type="PROSITE" id="PS00086">
    <property type="entry name" value="CYTOCHROME_P450"/>
    <property type="match status" value="1"/>
</dbReference>
<dbReference type="CDD" id="cd11065">
    <property type="entry name" value="CYP64-like"/>
    <property type="match status" value="1"/>
</dbReference>
<reference evidence="15" key="1">
    <citation type="submission" date="2024-04" db="EMBL/GenBank/DDBJ databases">
        <authorList>
            <person name="Shaw F."/>
            <person name="Minotto A."/>
        </authorList>
    </citation>
    <scope>NUCLEOTIDE SEQUENCE [LARGE SCALE GENOMIC DNA]</scope>
</reference>
<evidence type="ECO:0000256" key="1">
    <source>
        <dbReference type="ARBA" id="ARBA00001971"/>
    </source>
</evidence>
<dbReference type="InterPro" id="IPR001128">
    <property type="entry name" value="Cyt_P450"/>
</dbReference>
<evidence type="ECO:0000256" key="2">
    <source>
        <dbReference type="ARBA" id="ARBA00004167"/>
    </source>
</evidence>